<evidence type="ECO:0000313" key="2">
    <source>
        <dbReference type="EMBL" id="KAF9993124.1"/>
    </source>
</evidence>
<feature type="compositionally biased region" description="Polar residues" evidence="1">
    <location>
        <begin position="14"/>
        <end position="48"/>
    </location>
</feature>
<protein>
    <submittedName>
        <fullName evidence="2">Uncharacterized protein</fullName>
    </submittedName>
</protein>
<evidence type="ECO:0000256" key="1">
    <source>
        <dbReference type="SAM" id="MobiDB-lite"/>
    </source>
</evidence>
<reference evidence="2" key="1">
    <citation type="journal article" date="2020" name="Fungal Divers.">
        <title>Resolving the Mortierellaceae phylogeny through synthesis of multi-gene phylogenetics and phylogenomics.</title>
        <authorList>
            <person name="Vandepol N."/>
            <person name="Liber J."/>
            <person name="Desiro A."/>
            <person name="Na H."/>
            <person name="Kennedy M."/>
            <person name="Barry K."/>
            <person name="Grigoriev I.V."/>
            <person name="Miller A.N."/>
            <person name="O'Donnell K."/>
            <person name="Stajich J.E."/>
            <person name="Bonito G."/>
        </authorList>
    </citation>
    <scope>NUCLEOTIDE SEQUENCE</scope>
    <source>
        <strain evidence="2">MES-2147</strain>
    </source>
</reference>
<feature type="region of interest" description="Disordered" evidence="1">
    <location>
        <begin position="1"/>
        <end position="59"/>
    </location>
</feature>
<feature type="non-terminal residue" evidence="2">
    <location>
        <position position="1"/>
    </location>
</feature>
<name>A0A9P6SRF1_9FUNG</name>
<feature type="non-terminal residue" evidence="2">
    <location>
        <position position="59"/>
    </location>
</feature>
<evidence type="ECO:0000313" key="3">
    <source>
        <dbReference type="Proteomes" id="UP000749646"/>
    </source>
</evidence>
<organism evidence="2 3">
    <name type="scientific">Modicella reniformis</name>
    <dbReference type="NCBI Taxonomy" id="1440133"/>
    <lineage>
        <taxon>Eukaryota</taxon>
        <taxon>Fungi</taxon>
        <taxon>Fungi incertae sedis</taxon>
        <taxon>Mucoromycota</taxon>
        <taxon>Mortierellomycotina</taxon>
        <taxon>Mortierellomycetes</taxon>
        <taxon>Mortierellales</taxon>
        <taxon>Mortierellaceae</taxon>
        <taxon>Modicella</taxon>
    </lineage>
</organism>
<dbReference type="Proteomes" id="UP000749646">
    <property type="component" value="Unassembled WGS sequence"/>
</dbReference>
<proteinExistence type="predicted"/>
<accession>A0A9P6SRF1</accession>
<comment type="caution">
    <text evidence="2">The sequence shown here is derived from an EMBL/GenBank/DDBJ whole genome shotgun (WGS) entry which is preliminary data.</text>
</comment>
<dbReference type="EMBL" id="JAAAHW010001941">
    <property type="protein sequence ID" value="KAF9993124.1"/>
    <property type="molecule type" value="Genomic_DNA"/>
</dbReference>
<sequence length="59" mass="6087">HREQQMTDHGGQQLAESVSTTGLAVSNAAETIGSSVNLPTVAHDSSTGDMVASIDYGQK</sequence>
<keyword evidence="3" id="KW-1185">Reference proteome</keyword>
<gene>
    <name evidence="2" type="ORF">BGZ65_011411</name>
</gene>
<dbReference type="AlphaFoldDB" id="A0A9P6SRF1"/>